<comment type="similarity">
    <text evidence="2 10">Belongs to the peptidase S10 family.</text>
</comment>
<evidence type="ECO:0000256" key="10">
    <source>
        <dbReference type="RuleBase" id="RU361156"/>
    </source>
</evidence>
<accession>A0A8T2A1S8</accession>
<evidence type="ECO:0000256" key="8">
    <source>
        <dbReference type="ARBA" id="ARBA00023157"/>
    </source>
</evidence>
<dbReference type="PANTHER" id="PTHR11802">
    <property type="entry name" value="SERINE PROTEASE FAMILY S10 SERINE CARBOXYPEPTIDASE"/>
    <property type="match status" value="1"/>
</dbReference>
<dbReference type="PROSITE" id="PS00560">
    <property type="entry name" value="CARBOXYPEPT_SER_HIS"/>
    <property type="match status" value="2"/>
</dbReference>
<keyword evidence="8" id="KW-1015">Disulfide bond</keyword>
<keyword evidence="12" id="KW-1185">Reference proteome</keyword>
<dbReference type="EMBL" id="JAEFBK010000009">
    <property type="protein sequence ID" value="KAG7567483.1"/>
    <property type="molecule type" value="Genomic_DNA"/>
</dbReference>
<name>A0A8T2A1S8_9BRAS</name>
<sequence>MARTHLIFLLLVLLSKSTSSTSTTSTKEQEEDRIKALPGQPKVGFSQFSGYVTVNESHGRSLFYWLTESSSHSPHTKPLLLWLNGGPGCSSIAYGASEEIGPFRISKTGYNLYLNNFSWNTEANLLFLESPVGVGFSYTNTSSDFEESGDERTAQDNLIFLISWMSRFPQYQYRDFYIVGESYAGHYVPQLAKKIHEYNKACKNPVINLKGFMVGNPEMDKNNDKLGTITYWWSHAMISDTSYNCILKNCDFTADRFSKECNSAIYDAAADFGDIDQYSIYTPKCVPPQDQTNQTKIVQMRQMQTTKPFLVDQYDPCTENYAEIYYNRPEVQRAMHANRTAIPYKWTACSDSVFDTWNWRDSDNSMLPIYKELIAAGLRIWVYSGDTDSVIPVTATRFSLSKLNLTVKTRWYPWYSGNQVGGRTEVYEGLTFVTVRGAGHEVPFFQPQRHYVPQLAKEIYLYNKGFNNTPIINLKGFMVGNGDIDKHYDRLGSAMYAWSHAMISDKTYKSILKHCSFTAHKNSNNCNWALYFASIEFGKVNGYNIYSPSCVHQTSQTKFLHGRLLAEEFDPCTENYAEIYYNRPDVQRAMHANLTSIPYKWTTCNMVLNKNWKDSEFSMLPIYKELIAAGLRIWVFSGDTDAVVPVTGTRLALNKLNLPVKTRWYPWYSEKQVGGWTEVYEGLTFATVRGAGHEVPVLQPERALTLLRSFLAGKELPRSD</sequence>
<evidence type="ECO:0000256" key="6">
    <source>
        <dbReference type="ARBA" id="ARBA00022729"/>
    </source>
</evidence>
<evidence type="ECO:0000256" key="7">
    <source>
        <dbReference type="ARBA" id="ARBA00022801"/>
    </source>
</evidence>
<protein>
    <recommendedName>
        <fullName evidence="10">Carboxypeptidase</fullName>
        <ecNumber evidence="10">3.4.16.-</ecNumber>
    </recommendedName>
</protein>
<feature type="signal peptide" evidence="10">
    <location>
        <begin position="1"/>
        <end position="20"/>
    </location>
</feature>
<dbReference type="GO" id="GO:0009742">
    <property type="term" value="P:brassinosteroid mediated signaling pathway"/>
    <property type="evidence" value="ECO:0007669"/>
    <property type="project" value="TreeGrafter"/>
</dbReference>
<keyword evidence="5 10" id="KW-0645">Protease</keyword>
<dbReference type="GO" id="GO:0004185">
    <property type="term" value="F:serine-type carboxypeptidase activity"/>
    <property type="evidence" value="ECO:0007669"/>
    <property type="project" value="UniProtKB-UniRule"/>
</dbReference>
<evidence type="ECO:0000313" key="12">
    <source>
        <dbReference type="Proteomes" id="UP000694240"/>
    </source>
</evidence>
<organism evidence="11 12">
    <name type="scientific">Arabidopsis thaliana x Arabidopsis arenosa</name>
    <dbReference type="NCBI Taxonomy" id="1240361"/>
    <lineage>
        <taxon>Eukaryota</taxon>
        <taxon>Viridiplantae</taxon>
        <taxon>Streptophyta</taxon>
        <taxon>Embryophyta</taxon>
        <taxon>Tracheophyta</taxon>
        <taxon>Spermatophyta</taxon>
        <taxon>Magnoliopsida</taxon>
        <taxon>eudicotyledons</taxon>
        <taxon>Gunneridae</taxon>
        <taxon>Pentapetalae</taxon>
        <taxon>rosids</taxon>
        <taxon>malvids</taxon>
        <taxon>Brassicales</taxon>
        <taxon>Brassicaceae</taxon>
        <taxon>Camelineae</taxon>
        <taxon>Arabidopsis</taxon>
    </lineage>
</organism>
<keyword evidence="6 10" id="KW-0732">Signal</keyword>
<feature type="chain" id="PRO_5035962404" description="Carboxypeptidase" evidence="10">
    <location>
        <begin position="21"/>
        <end position="720"/>
    </location>
</feature>
<keyword evidence="3" id="KW-0964">Secreted</keyword>
<dbReference type="PANTHER" id="PTHR11802:SF298">
    <property type="entry name" value="SERINE CARBOXYPEPTIDASE-LIKE 22-RELATED"/>
    <property type="match status" value="1"/>
</dbReference>
<dbReference type="GO" id="GO:0006508">
    <property type="term" value="P:proteolysis"/>
    <property type="evidence" value="ECO:0007669"/>
    <property type="project" value="UniProtKB-KW"/>
</dbReference>
<dbReference type="InterPro" id="IPR018202">
    <property type="entry name" value="Ser_caboxypep_ser_AS"/>
</dbReference>
<evidence type="ECO:0000256" key="2">
    <source>
        <dbReference type="ARBA" id="ARBA00009431"/>
    </source>
</evidence>
<comment type="subcellular location">
    <subcellularLocation>
        <location evidence="1">Secreted</location>
    </subcellularLocation>
</comment>
<dbReference type="FunFam" id="3.40.50.1820:FF:000013">
    <property type="entry name" value="Carboxypeptidase"/>
    <property type="match status" value="1"/>
</dbReference>
<evidence type="ECO:0000313" key="11">
    <source>
        <dbReference type="EMBL" id="KAG7567483.1"/>
    </source>
</evidence>
<comment type="caution">
    <text evidence="11">The sequence shown here is derived from an EMBL/GenBank/DDBJ whole genome shotgun (WGS) entry which is preliminary data.</text>
</comment>
<dbReference type="EC" id="3.4.16.-" evidence="10"/>
<evidence type="ECO:0000256" key="1">
    <source>
        <dbReference type="ARBA" id="ARBA00004613"/>
    </source>
</evidence>
<evidence type="ECO:0000256" key="4">
    <source>
        <dbReference type="ARBA" id="ARBA00022645"/>
    </source>
</evidence>
<evidence type="ECO:0000256" key="5">
    <source>
        <dbReference type="ARBA" id="ARBA00022670"/>
    </source>
</evidence>
<dbReference type="PROSITE" id="PS00131">
    <property type="entry name" value="CARBOXYPEPT_SER_SER"/>
    <property type="match status" value="1"/>
</dbReference>
<keyword evidence="7 10" id="KW-0378">Hydrolase</keyword>
<keyword evidence="9" id="KW-0325">Glycoprotein</keyword>
<dbReference type="Proteomes" id="UP000694240">
    <property type="component" value="Chromosome 9"/>
</dbReference>
<evidence type="ECO:0000256" key="3">
    <source>
        <dbReference type="ARBA" id="ARBA00022525"/>
    </source>
</evidence>
<gene>
    <name evidence="11" type="ORF">ISN45_Aa04g003520</name>
</gene>
<dbReference type="AlphaFoldDB" id="A0A8T2A1S8"/>
<reference evidence="11 12" key="1">
    <citation type="submission" date="2020-12" db="EMBL/GenBank/DDBJ databases">
        <title>Concerted genomic and epigenomic changes stabilize Arabidopsis allopolyploids.</title>
        <authorList>
            <person name="Chen Z."/>
        </authorList>
    </citation>
    <scope>NUCLEOTIDE SEQUENCE [LARGE SCALE GENOMIC DNA]</scope>
    <source>
        <strain evidence="11">Allo738</strain>
        <tissue evidence="11">Leaf</tissue>
    </source>
</reference>
<dbReference type="FunFam" id="3.40.50.11320:FF:000002">
    <property type="entry name" value="Carboxypeptidase"/>
    <property type="match status" value="2"/>
</dbReference>
<evidence type="ECO:0000256" key="9">
    <source>
        <dbReference type="ARBA" id="ARBA00023180"/>
    </source>
</evidence>
<keyword evidence="4 10" id="KW-0121">Carboxypeptidase</keyword>
<dbReference type="InterPro" id="IPR033124">
    <property type="entry name" value="Ser_caboxypep_his_AS"/>
</dbReference>
<dbReference type="GO" id="GO:0005615">
    <property type="term" value="C:extracellular space"/>
    <property type="evidence" value="ECO:0007669"/>
    <property type="project" value="TreeGrafter"/>
</dbReference>
<proteinExistence type="inferred from homology"/>
<dbReference type="Pfam" id="PF00450">
    <property type="entry name" value="Peptidase_S10"/>
    <property type="match status" value="2"/>
</dbReference>
<dbReference type="InterPro" id="IPR001563">
    <property type="entry name" value="Peptidase_S10"/>
</dbReference>